<feature type="signal peptide" evidence="3">
    <location>
        <begin position="1"/>
        <end position="16"/>
    </location>
</feature>
<dbReference type="RefSeq" id="WP_202345145.1">
    <property type="nucleotide sequence ID" value="NZ_BAAAPI010000003.1"/>
</dbReference>
<dbReference type="InterPro" id="IPR003010">
    <property type="entry name" value="C-N_Hydrolase"/>
</dbReference>
<keyword evidence="2" id="KW-0378">Hydrolase</keyword>
<evidence type="ECO:0000313" key="6">
    <source>
        <dbReference type="Proteomes" id="UP001645859"/>
    </source>
</evidence>
<dbReference type="PANTHER" id="PTHR43674">
    <property type="entry name" value="NITRILASE C965.09-RELATED"/>
    <property type="match status" value="1"/>
</dbReference>
<name>A0ABS1SHK2_9MICO</name>
<dbReference type="SUPFAM" id="SSF56317">
    <property type="entry name" value="Carbon-nitrogen hydrolase"/>
    <property type="match status" value="1"/>
</dbReference>
<protein>
    <submittedName>
        <fullName evidence="5">Nitrilase</fullName>
    </submittedName>
</protein>
<evidence type="ECO:0000256" key="2">
    <source>
        <dbReference type="ARBA" id="ARBA00022801"/>
    </source>
</evidence>
<dbReference type="PROSITE" id="PS50263">
    <property type="entry name" value="CN_HYDROLASE"/>
    <property type="match status" value="1"/>
</dbReference>
<dbReference type="Proteomes" id="UP001645859">
    <property type="component" value="Unassembled WGS sequence"/>
</dbReference>
<accession>A0ABS1SHK2</accession>
<evidence type="ECO:0000256" key="1">
    <source>
        <dbReference type="ARBA" id="ARBA00010613"/>
    </source>
</evidence>
<dbReference type="InterPro" id="IPR001110">
    <property type="entry name" value="UPF0012_CS"/>
</dbReference>
<comment type="similarity">
    <text evidence="1">Belongs to the carbon-nitrogen hydrolase superfamily. NIT1/NIT2 family.</text>
</comment>
<keyword evidence="3" id="KW-0732">Signal</keyword>
<sequence>MKIALLQAAATPLAPAANLAALREAAATARAAGAELILTPELFLSGYAPRELAEWLTPERVAGIPDATAAIARDAGIAIAASFPLARADGTFAIAAELWDASGASVLRYEKVHLWGELEPLAFTPSTAAPAVAAWNGRSVGFQICYDIEFPEPARALAARGVDLLLVPTAIDGHSAYVPELLIRARAAENALVVAYADHAGQAEPSADPAADFTGLSTVAGREGRVLAVAGRTAELLLAELPDVTPVAAGEANYLRDRRPDVYASWA</sequence>
<dbReference type="InterPro" id="IPR050345">
    <property type="entry name" value="Aliph_Amidase/BUP"/>
</dbReference>
<dbReference type="Pfam" id="PF00795">
    <property type="entry name" value="CN_hydrolase"/>
    <property type="match status" value="1"/>
</dbReference>
<evidence type="ECO:0000259" key="4">
    <source>
        <dbReference type="PROSITE" id="PS50263"/>
    </source>
</evidence>
<proteinExistence type="inferred from homology"/>
<evidence type="ECO:0000256" key="3">
    <source>
        <dbReference type="SAM" id="SignalP"/>
    </source>
</evidence>
<reference evidence="5 6" key="1">
    <citation type="submission" date="2018-09" db="EMBL/GenBank/DDBJ databases">
        <title>Comparative genomics of Leucobacter spp.</title>
        <authorList>
            <person name="Reis A.C."/>
            <person name="Kolvenbach B.A."/>
            <person name="Corvini P.F.X."/>
            <person name="Nunes O.C."/>
        </authorList>
    </citation>
    <scope>NUCLEOTIDE SEQUENCE [LARGE SCALE GENOMIC DNA]</scope>
    <source>
        <strain evidence="5 6">TAN 31504</strain>
    </source>
</reference>
<dbReference type="Gene3D" id="3.60.110.10">
    <property type="entry name" value="Carbon-nitrogen hydrolase"/>
    <property type="match status" value="1"/>
</dbReference>
<comment type="caution">
    <text evidence="5">The sequence shown here is derived from an EMBL/GenBank/DDBJ whole genome shotgun (WGS) entry which is preliminary data.</text>
</comment>
<keyword evidence="6" id="KW-1185">Reference proteome</keyword>
<dbReference type="EMBL" id="QYAC01000005">
    <property type="protein sequence ID" value="MBL3679881.1"/>
    <property type="molecule type" value="Genomic_DNA"/>
</dbReference>
<organism evidence="5 6">
    <name type="scientific">Leucobacter chromiireducens subsp. solipictus</name>
    <dbReference type="NCBI Taxonomy" id="398235"/>
    <lineage>
        <taxon>Bacteria</taxon>
        <taxon>Bacillati</taxon>
        <taxon>Actinomycetota</taxon>
        <taxon>Actinomycetes</taxon>
        <taxon>Micrococcales</taxon>
        <taxon>Microbacteriaceae</taxon>
        <taxon>Leucobacter</taxon>
    </lineage>
</organism>
<feature type="domain" description="CN hydrolase" evidence="4">
    <location>
        <begin position="1"/>
        <end position="243"/>
    </location>
</feature>
<evidence type="ECO:0000313" key="5">
    <source>
        <dbReference type="EMBL" id="MBL3679881.1"/>
    </source>
</evidence>
<gene>
    <name evidence="5" type="ORF">D3230_11380</name>
</gene>
<dbReference type="PROSITE" id="PS01227">
    <property type="entry name" value="UPF0012"/>
    <property type="match status" value="1"/>
</dbReference>
<dbReference type="PANTHER" id="PTHR43674:SF2">
    <property type="entry name" value="BETA-UREIDOPROPIONASE"/>
    <property type="match status" value="1"/>
</dbReference>
<dbReference type="InterPro" id="IPR036526">
    <property type="entry name" value="C-N_Hydrolase_sf"/>
</dbReference>
<feature type="chain" id="PRO_5045166252" evidence="3">
    <location>
        <begin position="17"/>
        <end position="267"/>
    </location>
</feature>